<name>A0A873WD19_9CAUD</name>
<organism evidence="1 2">
    <name type="scientific">Klebsiella phage Miami</name>
    <dbReference type="NCBI Taxonomy" id="2767581"/>
    <lineage>
        <taxon>Viruses</taxon>
        <taxon>Duplodnaviria</taxon>
        <taxon>Heunggongvirae</taxon>
        <taxon>Uroviricota</taxon>
        <taxon>Caudoviricetes</taxon>
        <taxon>Chimalliviridae</taxon>
        <taxon>Miamivirus</taxon>
        <taxon>Miamivirus miami</taxon>
    </lineage>
</organism>
<keyword evidence="2" id="KW-1185">Reference proteome</keyword>
<reference evidence="1 2" key="1">
    <citation type="submission" date="2020-07" db="EMBL/GenBank/DDBJ databases">
        <title>Complete genome sequence of Klebsiella pneumoniae phage Miami.</title>
        <authorList>
            <person name="Mora D.A."/>
            <person name="Lessor L."/>
            <person name="Gill J."/>
            <person name="Liu M."/>
        </authorList>
    </citation>
    <scope>NUCLEOTIDE SEQUENCE [LARGE SCALE GENOMIC DNA]</scope>
</reference>
<proteinExistence type="predicted"/>
<protein>
    <submittedName>
        <fullName evidence="1">Uncharacterized protein</fullName>
    </submittedName>
</protein>
<evidence type="ECO:0000313" key="2">
    <source>
        <dbReference type="Proteomes" id="UP000662782"/>
    </source>
</evidence>
<accession>A0A873WD19</accession>
<evidence type="ECO:0000313" key="1">
    <source>
        <dbReference type="EMBL" id="QPB09339.1"/>
    </source>
</evidence>
<gene>
    <name evidence="1" type="ORF">CPT_Miami_244</name>
</gene>
<sequence>MSDMFDVDQLNNLNLEAVEEKVESLRDGGGEVVEASDECEGGACKI</sequence>
<dbReference type="EMBL" id="MT701590">
    <property type="protein sequence ID" value="QPB09339.1"/>
    <property type="molecule type" value="Genomic_DNA"/>
</dbReference>
<dbReference type="Proteomes" id="UP000662782">
    <property type="component" value="Segment"/>
</dbReference>